<dbReference type="RefSeq" id="WP_150337885.1">
    <property type="nucleotide sequence ID" value="NZ_JAERIX010000052.1"/>
</dbReference>
<feature type="transmembrane region" description="Helical" evidence="6">
    <location>
        <begin position="259"/>
        <end position="277"/>
    </location>
</feature>
<feature type="transmembrane region" description="Helical" evidence="6">
    <location>
        <begin position="149"/>
        <end position="168"/>
    </location>
</feature>
<proteinExistence type="predicted"/>
<evidence type="ECO:0000256" key="6">
    <source>
        <dbReference type="SAM" id="Phobius"/>
    </source>
</evidence>
<feature type="transmembrane region" description="Helical" evidence="6">
    <location>
        <begin position="466"/>
        <end position="485"/>
    </location>
</feature>
<comment type="caution">
    <text evidence="9">The sequence shown here is derived from an EMBL/GenBank/DDBJ whole genome shotgun (WGS) entry which is preliminary data.</text>
</comment>
<organism evidence="9 10">
    <name type="scientific">Helicobacter canis</name>
    <dbReference type="NCBI Taxonomy" id="29419"/>
    <lineage>
        <taxon>Bacteria</taxon>
        <taxon>Pseudomonadati</taxon>
        <taxon>Campylobacterota</taxon>
        <taxon>Epsilonproteobacteria</taxon>
        <taxon>Campylobacterales</taxon>
        <taxon>Helicobacteraceae</taxon>
        <taxon>Helicobacter</taxon>
    </lineage>
</organism>
<feature type="transmembrane region" description="Helical" evidence="6">
    <location>
        <begin position="93"/>
        <end position="114"/>
    </location>
</feature>
<protein>
    <submittedName>
        <fullName evidence="9">NADH-quinone oxidoreductase subunit L</fullName>
    </submittedName>
</protein>
<feature type="transmembrane region" description="Helical" evidence="6">
    <location>
        <begin position="345"/>
        <end position="363"/>
    </location>
</feature>
<dbReference type="Pfam" id="PF00361">
    <property type="entry name" value="Proton_antipo_M"/>
    <property type="match status" value="1"/>
</dbReference>
<comment type="subcellular location">
    <subcellularLocation>
        <location evidence="1">Endomembrane system</location>
        <topology evidence="1">Multi-pass membrane protein</topology>
    </subcellularLocation>
    <subcellularLocation>
        <location evidence="5">Membrane</location>
        <topology evidence="5">Multi-pass membrane protein</topology>
    </subcellularLocation>
</comment>
<dbReference type="EMBL" id="VXKE01000021">
    <property type="protein sequence ID" value="KAA8707887.1"/>
    <property type="molecule type" value="Genomic_DNA"/>
</dbReference>
<evidence type="ECO:0000256" key="1">
    <source>
        <dbReference type="ARBA" id="ARBA00004127"/>
    </source>
</evidence>
<dbReference type="PANTHER" id="PTHR42829:SF2">
    <property type="entry name" value="NADH-UBIQUINONE OXIDOREDUCTASE CHAIN 5"/>
    <property type="match status" value="1"/>
</dbReference>
<dbReference type="PRINTS" id="PR01434">
    <property type="entry name" value="NADHDHGNASE5"/>
</dbReference>
<feature type="transmembrane region" description="Helical" evidence="6">
    <location>
        <begin position="505"/>
        <end position="529"/>
    </location>
</feature>
<dbReference type="InterPro" id="IPR001750">
    <property type="entry name" value="ND/Mrp_TM"/>
</dbReference>
<dbReference type="GO" id="GO:0003954">
    <property type="term" value="F:NADH dehydrogenase activity"/>
    <property type="evidence" value="ECO:0007669"/>
    <property type="project" value="TreeGrafter"/>
</dbReference>
<feature type="transmembrane region" description="Helical" evidence="6">
    <location>
        <begin position="12"/>
        <end position="33"/>
    </location>
</feature>
<accession>A0A5M9QJ19</accession>
<dbReference type="GO" id="GO:0012505">
    <property type="term" value="C:endomembrane system"/>
    <property type="evidence" value="ECO:0007669"/>
    <property type="project" value="UniProtKB-SubCell"/>
</dbReference>
<dbReference type="Gene3D" id="1.20.5.2700">
    <property type="match status" value="1"/>
</dbReference>
<dbReference type="PANTHER" id="PTHR42829">
    <property type="entry name" value="NADH-UBIQUINONE OXIDOREDUCTASE CHAIN 5"/>
    <property type="match status" value="1"/>
</dbReference>
<evidence type="ECO:0000259" key="8">
    <source>
        <dbReference type="Pfam" id="PF00662"/>
    </source>
</evidence>
<feature type="transmembrane region" description="Helical" evidence="6">
    <location>
        <begin position="292"/>
        <end position="310"/>
    </location>
</feature>
<evidence type="ECO:0000313" key="9">
    <source>
        <dbReference type="EMBL" id="KAA8707887.1"/>
    </source>
</evidence>
<name>A0A5M9QJ19_9HELI</name>
<feature type="transmembrane region" description="Helical" evidence="6">
    <location>
        <begin position="45"/>
        <end position="73"/>
    </location>
</feature>
<feature type="transmembrane region" description="Helical" evidence="6">
    <location>
        <begin position="317"/>
        <end position="339"/>
    </location>
</feature>
<dbReference type="GO" id="GO:0016020">
    <property type="term" value="C:membrane"/>
    <property type="evidence" value="ECO:0007669"/>
    <property type="project" value="UniProtKB-SubCell"/>
</dbReference>
<dbReference type="NCBIfam" id="TIGR01974">
    <property type="entry name" value="NDH_I_L"/>
    <property type="match status" value="1"/>
</dbReference>
<reference evidence="9 10" key="1">
    <citation type="submission" date="2019-09" db="EMBL/GenBank/DDBJ databases">
        <title>Draft genome sequence of various Type strains from the CCUG.</title>
        <authorList>
            <person name="Pineiro-Iglesias B."/>
            <person name="Tunovic T."/>
            <person name="Unosson C."/>
            <person name="Inganas E."/>
            <person name="Ohlen M."/>
            <person name="Cardew S."/>
            <person name="Jensie-Markopoulos S."/>
            <person name="Salva-Serra F."/>
            <person name="Jaen-Luchoro D."/>
            <person name="Karlsson R."/>
            <person name="Svensson-Stadler L."/>
            <person name="Chun J."/>
            <person name="Moore E."/>
        </authorList>
    </citation>
    <scope>NUCLEOTIDE SEQUENCE [LARGE SCALE GENOMIC DNA]</scope>
    <source>
        <strain evidence="9 10">CCUG 32756T</strain>
    </source>
</reference>
<dbReference type="InterPro" id="IPR001516">
    <property type="entry name" value="Proton_antipo_N"/>
</dbReference>
<gene>
    <name evidence="9" type="primary">nuoL</name>
    <name evidence="9" type="ORF">F4V45_08495</name>
</gene>
<dbReference type="GO" id="GO:0042773">
    <property type="term" value="P:ATP synthesis coupled electron transport"/>
    <property type="evidence" value="ECO:0007669"/>
    <property type="project" value="InterPro"/>
</dbReference>
<evidence type="ECO:0000256" key="2">
    <source>
        <dbReference type="ARBA" id="ARBA00022692"/>
    </source>
</evidence>
<dbReference type="NCBIfam" id="NF005141">
    <property type="entry name" value="PRK06590.1"/>
    <property type="match status" value="1"/>
</dbReference>
<feature type="transmembrane region" description="Helical" evidence="6">
    <location>
        <begin position="422"/>
        <end position="446"/>
    </location>
</feature>
<evidence type="ECO:0000256" key="4">
    <source>
        <dbReference type="ARBA" id="ARBA00023136"/>
    </source>
</evidence>
<feature type="domain" description="NADH:quinone oxidoreductase/Mrp antiporter transmembrane" evidence="7">
    <location>
        <begin position="143"/>
        <end position="434"/>
    </location>
</feature>
<evidence type="ECO:0000313" key="10">
    <source>
        <dbReference type="Proteomes" id="UP000323707"/>
    </source>
</evidence>
<sequence>MGWIDSIDIGTFATLLLVALFAPLVGTIVAGVLSTRQKIIALGWFNSFCIFIAFLASVVLGFSALQGVSFSISLFDWIVSGSFRVDFGFSLDMVSAVMIVVITLVSLLVHIYSIGYMENDVGFNRYFSFLSGFVFSMMFLVLSDNFLGLFVGWEGVGVCSYLLIGFWYRKHSANFAAMEAFISNRIADLGMLLGIFLLFWTFGTLNFQEIFHAIASGAKTSSIILSCIGILLFIGAMGKSAQFPLHTWLANAMEGPTPVSALIHAATMVTAGVYLVVRAHPIYMEIPHIGEAIAYLGAFVALFAASMALVNRDLKRIIAYSTLSQLGYMFVAAGLGAYWIALFHLFTHAFFKSLLFLGAGNVMHAMHDGLDVMRMGRLARPLKYTMIFMLIGNLALCGIPPFAGYFSKDLILEFSFNAEYKILWGALVFGAFLTAFYSFRLFMLVFFSPKSKEAYDVSHPHEAKPFMLYAMTPLALLAIISGMLYDPVLSALQYVLAFEMPHGHLSAESLAGIALGASCFGIIVAFFKYRRFTYTPSRNIFYTLLLQQYYIPKLYELVFVKGFGALCRMLWLKVEILVFDKSMQAVGKLVMWLSALCTFLQNGSLSSALRLMVFGILLLLISLTISLFMLFWR</sequence>
<dbReference type="Pfam" id="PF00662">
    <property type="entry name" value="Proton_antipo_N"/>
    <property type="match status" value="1"/>
</dbReference>
<dbReference type="GO" id="GO:0008137">
    <property type="term" value="F:NADH dehydrogenase (ubiquinone) activity"/>
    <property type="evidence" value="ECO:0007669"/>
    <property type="project" value="InterPro"/>
</dbReference>
<dbReference type="PRINTS" id="PR01435">
    <property type="entry name" value="NPOXDRDTASE5"/>
</dbReference>
<dbReference type="GO" id="GO:0015990">
    <property type="term" value="P:electron transport coupled proton transport"/>
    <property type="evidence" value="ECO:0007669"/>
    <property type="project" value="TreeGrafter"/>
</dbReference>
<dbReference type="AlphaFoldDB" id="A0A5M9QJ19"/>
<feature type="domain" description="NADH-Ubiquinone oxidoreductase (complex I) chain 5 N-terminal" evidence="8">
    <location>
        <begin position="77"/>
        <end position="127"/>
    </location>
</feature>
<feature type="transmembrane region" description="Helical" evidence="6">
    <location>
        <begin position="550"/>
        <end position="571"/>
    </location>
</feature>
<keyword evidence="4 6" id="KW-0472">Membrane</keyword>
<evidence type="ECO:0000259" key="7">
    <source>
        <dbReference type="Pfam" id="PF00361"/>
    </source>
</evidence>
<dbReference type="InterPro" id="IPR018393">
    <property type="entry name" value="NADHpl_OxRdtase_5_subgr"/>
</dbReference>
<dbReference type="InterPro" id="IPR003945">
    <property type="entry name" value="NU5C-like"/>
</dbReference>
<feature type="transmembrane region" description="Helical" evidence="6">
    <location>
        <begin position="220"/>
        <end position="238"/>
    </location>
</feature>
<feature type="transmembrane region" description="Helical" evidence="6">
    <location>
        <begin position="612"/>
        <end position="632"/>
    </location>
</feature>
<evidence type="ECO:0000256" key="3">
    <source>
        <dbReference type="ARBA" id="ARBA00022989"/>
    </source>
</evidence>
<feature type="transmembrane region" description="Helical" evidence="6">
    <location>
        <begin position="189"/>
        <end position="208"/>
    </location>
</feature>
<feature type="transmembrane region" description="Helical" evidence="6">
    <location>
        <begin position="126"/>
        <end position="143"/>
    </location>
</feature>
<keyword evidence="2 5" id="KW-0812">Transmembrane</keyword>
<keyword evidence="3 6" id="KW-1133">Transmembrane helix</keyword>
<evidence type="ECO:0000256" key="5">
    <source>
        <dbReference type="RuleBase" id="RU000320"/>
    </source>
</evidence>
<feature type="transmembrane region" description="Helical" evidence="6">
    <location>
        <begin position="384"/>
        <end position="402"/>
    </location>
</feature>
<dbReference type="Proteomes" id="UP000323707">
    <property type="component" value="Unassembled WGS sequence"/>
</dbReference>